<evidence type="ECO:0008006" key="6">
    <source>
        <dbReference type="Google" id="ProtNLM"/>
    </source>
</evidence>
<dbReference type="PROSITE" id="PS50089">
    <property type="entry name" value="ZF_RING_2"/>
    <property type="match status" value="1"/>
</dbReference>
<dbReference type="GO" id="GO:0006511">
    <property type="term" value="P:ubiquitin-dependent protein catabolic process"/>
    <property type="evidence" value="ECO:0007669"/>
    <property type="project" value="TreeGrafter"/>
</dbReference>
<dbReference type="VEuPathDB" id="FungiDB:SDRG_02452"/>
<dbReference type="PROSITE" id="PS50195">
    <property type="entry name" value="PX"/>
    <property type="match status" value="1"/>
</dbReference>
<dbReference type="SUPFAM" id="SSF64268">
    <property type="entry name" value="PX domain"/>
    <property type="match status" value="1"/>
</dbReference>
<evidence type="ECO:0000259" key="3">
    <source>
        <dbReference type="PROSITE" id="PS50195"/>
    </source>
</evidence>
<dbReference type="InterPro" id="IPR001683">
    <property type="entry name" value="PX_dom"/>
</dbReference>
<evidence type="ECO:0000313" key="4">
    <source>
        <dbReference type="EMBL" id="EQC40564.1"/>
    </source>
</evidence>
<dbReference type="Gene3D" id="3.30.40.10">
    <property type="entry name" value="Zinc/RING finger domain, C3HC4 (zinc finger)"/>
    <property type="match status" value="1"/>
</dbReference>
<dbReference type="RefSeq" id="XP_008606263.1">
    <property type="nucleotide sequence ID" value="XM_008608041.1"/>
</dbReference>
<dbReference type="Proteomes" id="UP000030762">
    <property type="component" value="Unassembled WGS sequence"/>
</dbReference>
<dbReference type="GeneID" id="19943179"/>
<sequence>MQLWGKRSPPATGLPDVAATYRVRISATRETRKSLATYTLYHISVSCLVSREWRIIQRRYSDFFALRDALADLQRRAFGAPWAAALSPIVDGPFPAKRYFRDTRSIVRERMRLFKSFVGQLLRFRHHYLALLQRHVHAAKSPLFVELLRLLHGFLELRLHKLLHGPQLARTDETACAICLAGRRRQWLRLSPCQHAFHASCAIDWLLRKPTCPVCRTGASAGVLIA</sequence>
<dbReference type="Pfam" id="PF13639">
    <property type="entry name" value="zf-RING_2"/>
    <property type="match status" value="1"/>
</dbReference>
<keyword evidence="5" id="KW-1185">Reference proteome</keyword>
<dbReference type="STRING" id="1156394.T0QR16"/>
<feature type="domain" description="RING-type" evidence="2">
    <location>
        <begin position="176"/>
        <end position="216"/>
    </location>
</feature>
<dbReference type="PANTHER" id="PTHR22765">
    <property type="entry name" value="RING FINGER AND PROTEASE ASSOCIATED DOMAIN-CONTAINING"/>
    <property type="match status" value="1"/>
</dbReference>
<dbReference type="InterPro" id="IPR051826">
    <property type="entry name" value="E3_ubiquitin-ligase_domain"/>
</dbReference>
<dbReference type="InParanoid" id="T0QR16"/>
<dbReference type="Gene3D" id="3.30.1520.10">
    <property type="entry name" value="Phox-like domain"/>
    <property type="match status" value="1"/>
</dbReference>
<keyword evidence="1" id="KW-0862">Zinc</keyword>
<organism evidence="4 5">
    <name type="scientific">Saprolegnia diclina (strain VS20)</name>
    <dbReference type="NCBI Taxonomy" id="1156394"/>
    <lineage>
        <taxon>Eukaryota</taxon>
        <taxon>Sar</taxon>
        <taxon>Stramenopiles</taxon>
        <taxon>Oomycota</taxon>
        <taxon>Saprolegniomycetes</taxon>
        <taxon>Saprolegniales</taxon>
        <taxon>Saprolegniaceae</taxon>
        <taxon>Saprolegnia</taxon>
    </lineage>
</organism>
<keyword evidence="1" id="KW-0479">Metal-binding</keyword>
<proteinExistence type="predicted"/>
<protein>
    <recommendedName>
        <fullName evidence="6">RING-type domain-containing protein</fullName>
    </recommendedName>
</protein>
<dbReference type="OrthoDB" id="75986at2759"/>
<dbReference type="InterPro" id="IPR001841">
    <property type="entry name" value="Znf_RING"/>
</dbReference>
<dbReference type="CDD" id="cd16454">
    <property type="entry name" value="RING-H2_PA-TM-RING"/>
    <property type="match status" value="1"/>
</dbReference>
<gene>
    <name evidence="4" type="ORF">SDRG_02452</name>
</gene>
<name>T0QR16_SAPDV</name>
<dbReference type="GO" id="GO:0061630">
    <property type="term" value="F:ubiquitin protein ligase activity"/>
    <property type="evidence" value="ECO:0007669"/>
    <property type="project" value="TreeGrafter"/>
</dbReference>
<evidence type="ECO:0000259" key="2">
    <source>
        <dbReference type="PROSITE" id="PS50089"/>
    </source>
</evidence>
<evidence type="ECO:0000313" key="5">
    <source>
        <dbReference type="Proteomes" id="UP000030762"/>
    </source>
</evidence>
<dbReference type="PANTHER" id="PTHR22765:SF434">
    <property type="entry name" value="GB|AAD18119.1-RELATED"/>
    <property type="match status" value="1"/>
</dbReference>
<reference evidence="4 5" key="1">
    <citation type="submission" date="2012-04" db="EMBL/GenBank/DDBJ databases">
        <title>The Genome Sequence of Saprolegnia declina VS20.</title>
        <authorList>
            <consortium name="The Broad Institute Genome Sequencing Platform"/>
            <person name="Russ C."/>
            <person name="Nusbaum C."/>
            <person name="Tyler B."/>
            <person name="van West P."/>
            <person name="Dieguez-Uribeondo J."/>
            <person name="de Bruijn I."/>
            <person name="Tripathy S."/>
            <person name="Jiang R."/>
            <person name="Young S.K."/>
            <person name="Zeng Q."/>
            <person name="Gargeya S."/>
            <person name="Fitzgerald M."/>
            <person name="Haas B."/>
            <person name="Abouelleil A."/>
            <person name="Alvarado L."/>
            <person name="Arachchi H.M."/>
            <person name="Berlin A."/>
            <person name="Chapman S.B."/>
            <person name="Goldberg J."/>
            <person name="Griggs A."/>
            <person name="Gujja S."/>
            <person name="Hansen M."/>
            <person name="Howarth C."/>
            <person name="Imamovic A."/>
            <person name="Larimer J."/>
            <person name="McCowen C."/>
            <person name="Montmayeur A."/>
            <person name="Murphy C."/>
            <person name="Neiman D."/>
            <person name="Pearson M."/>
            <person name="Priest M."/>
            <person name="Roberts A."/>
            <person name="Saif S."/>
            <person name="Shea T."/>
            <person name="Sisk P."/>
            <person name="Sykes S."/>
            <person name="Wortman J."/>
            <person name="Nusbaum C."/>
            <person name="Birren B."/>
        </authorList>
    </citation>
    <scope>NUCLEOTIDE SEQUENCE [LARGE SCALE GENOMIC DNA]</scope>
    <source>
        <strain evidence="4 5">VS20</strain>
    </source>
</reference>
<dbReference type="EMBL" id="JH767136">
    <property type="protein sequence ID" value="EQC40564.1"/>
    <property type="molecule type" value="Genomic_DNA"/>
</dbReference>
<accession>T0QR16</accession>
<dbReference type="GO" id="GO:0035091">
    <property type="term" value="F:phosphatidylinositol binding"/>
    <property type="evidence" value="ECO:0007669"/>
    <property type="project" value="InterPro"/>
</dbReference>
<dbReference type="InterPro" id="IPR013083">
    <property type="entry name" value="Znf_RING/FYVE/PHD"/>
</dbReference>
<dbReference type="SUPFAM" id="SSF57850">
    <property type="entry name" value="RING/U-box"/>
    <property type="match status" value="1"/>
</dbReference>
<dbReference type="AlphaFoldDB" id="T0QR16"/>
<dbReference type="Pfam" id="PF00787">
    <property type="entry name" value="PX"/>
    <property type="match status" value="1"/>
</dbReference>
<keyword evidence="1" id="KW-0863">Zinc-finger</keyword>
<dbReference type="InterPro" id="IPR036871">
    <property type="entry name" value="PX_dom_sf"/>
</dbReference>
<evidence type="ECO:0000256" key="1">
    <source>
        <dbReference type="PROSITE-ProRule" id="PRU00175"/>
    </source>
</evidence>
<dbReference type="GO" id="GO:0008270">
    <property type="term" value="F:zinc ion binding"/>
    <property type="evidence" value="ECO:0007669"/>
    <property type="project" value="UniProtKB-KW"/>
</dbReference>
<dbReference type="SMART" id="SM00184">
    <property type="entry name" value="RING"/>
    <property type="match status" value="1"/>
</dbReference>
<feature type="domain" description="PX" evidence="3">
    <location>
        <begin position="19"/>
        <end position="155"/>
    </location>
</feature>